<dbReference type="InterPro" id="IPR006315">
    <property type="entry name" value="OM_autotransptr_brl_dom"/>
</dbReference>
<dbReference type="SUPFAM" id="SSF103515">
    <property type="entry name" value="Autotransporter"/>
    <property type="match status" value="1"/>
</dbReference>
<dbReference type="InterPro" id="IPR036709">
    <property type="entry name" value="Autotransporte_beta_dom_sf"/>
</dbReference>
<feature type="chain" id="PRO_5030947923" evidence="2">
    <location>
        <begin position="44"/>
        <end position="3630"/>
    </location>
</feature>
<dbReference type="NCBIfam" id="TIGR02601">
    <property type="entry name" value="autotrns_rpt"/>
    <property type="match status" value="11"/>
</dbReference>
<name>A0A7W7K2M9_9SPHN</name>
<dbReference type="PROSITE" id="PS51208">
    <property type="entry name" value="AUTOTRANSPORTER"/>
    <property type="match status" value="1"/>
</dbReference>
<accession>A0A7W7K2M9</accession>
<keyword evidence="1 2" id="KW-0732">Signal</keyword>
<dbReference type="SMART" id="SM00869">
    <property type="entry name" value="Autotransporter"/>
    <property type="match status" value="1"/>
</dbReference>
<dbReference type="SUPFAM" id="SSF51126">
    <property type="entry name" value="Pectin lyase-like"/>
    <property type="match status" value="9"/>
</dbReference>
<dbReference type="RefSeq" id="WP_184166960.1">
    <property type="nucleotide sequence ID" value="NZ_JACHLN010000002.1"/>
</dbReference>
<dbReference type="InterPro" id="IPR043990">
    <property type="entry name" value="AC_1"/>
</dbReference>
<dbReference type="PROSITE" id="PS51318">
    <property type="entry name" value="TAT"/>
    <property type="match status" value="1"/>
</dbReference>
<dbReference type="Gene3D" id="2.160.20.20">
    <property type="match status" value="3"/>
</dbReference>
<dbReference type="InterPro" id="IPR005546">
    <property type="entry name" value="Autotransporte_beta"/>
</dbReference>
<dbReference type="InterPro" id="IPR011050">
    <property type="entry name" value="Pectin_lyase_fold/virulence"/>
</dbReference>
<dbReference type="GO" id="GO:0019867">
    <property type="term" value="C:outer membrane"/>
    <property type="evidence" value="ECO:0007669"/>
    <property type="project" value="InterPro"/>
</dbReference>
<evidence type="ECO:0000256" key="1">
    <source>
        <dbReference type="ARBA" id="ARBA00022729"/>
    </source>
</evidence>
<sequence>MFTTAGSICKASNVSPARRRKLLAGAGGAALTLALFLPSAAWADDYVVTSEAELQAALTVIAGNADPNPRIVLGASFSVSTATFTLPNKPVTIDTQGFVLTGPTSGQGTLIAGPSGSNTLVLAGNFGGNNGITSGTLSLNGTGTVTSTATIRGSSMGSAGQDPGIALSLNGTGTFVNNGSILAGDSISYTLTPTGDNSGTAVSILSGGTLINNNLIQGSNGQSGSDGFAVYSRNIGQTSFIINNGTIRGGSNSDPAFTGGAAIRGFGSSLLTLTNAGTIEGGNGAAAIQAFDQAWSVKIINTGTIRAGAGGTDAIRMDTNGGTRLYLELWATSNIEGNVVASVSGTEVLGFGGPTDASFDISQVSPTGKYRNFTSTDRYEKNGTSTWTLTGTNAMAMDWTISQGTLRVGDGGAASVAFRQVVNDGTLIFNSSIANSVSGALSGTGSIRQIGTGTTTLVGNTNTYSGGTLITAGTLSVASDGGLGDVSGALTIDGGVLQWTGTGSIARTINWGTNGGGFEITAGAGLTIAQPLLAGGALVKSGSGGLTLLGDNTYTGGTTIAAGALNIGNGGTTGSVLGNIVNNGALSFSRSDDYSYAGAITGTGTLTKNGLGGLTLTGQSSYGGNTSISTGQFLVAAGGTVVSGGLTAMTNNSATLAVDGTGSSFSTASLNVAGSNASRVMAVNLSNGGHLALTAGGLTLRTVLGTARLNIDGAGSLFDMTGGLSLATAATGGGAVTISGGGTLRTASASTMGAATGNVQNGGARLLDVTITGAGSNWTSTSSLLATNGNFTLAQGGAASFTNATFGTVSSSSRAKLSISGANSSFTTTSGDLVIGSGAGTGELVLSDGASVNLAGSLVLADSATATGVLSIGAAEGQNGVAAGAFTAPAVILGSATSRLSFNHTAGDYLFSAAISGAGVINQLEGTTNLTGNSSAFAGTVNVSNSTGNGSTLRVNGTLGNATSLVNVSNGGRLGGAGTIGGNVVVTDGILAPGNSPGTLTIAGDLSLGNNSLLDYEFGHSDVVGGPLNDLTQVGGNLTLDGTIDVTVTPGGEFGIGVYRVLSYGGSLTDNGLNIGTVPAGGIVVAQTSVAGQVNLVNYAGAALNFWDGNGARGDSVITGGNGVWQAGGGNDNWTLDTGAANSAYTDGNFAIFMAAPGTVTVDAGLGAVNASGMQFASSGYLVTGDGIGLVAPQSIVRVGDGTAAGAGYTATIASALGGSGQLVKTDLGTLVLTGANSYAGGTAINGGTLQVASDASLGDAAGGLSFSNGTLRVAGDMTSNRGMVLAGAGTVTTSAGSDWVLTGDVGGAGALTISTDNTVTLTGDVAHTGGTTITGTGSLLIGNGGTSGTIAGSIVNNANIQFNRADASTFAGSITGSGNFSKLGAGQLNLSSNSTWTGSALIQNGELRVASGNSVTAANQTGITNGGTLTVSGVGSTFTTGFVNVTGSGNGVSTINVENGGVLRTTLGGLALRSGPPAPAAAANLNITGAGSLADLLGPLTVASSAGTSIGNVTISGGGALRSTGANLVGAAVGNVIVPTLTITGTGSNWTSTGTLAMTNGNFSLLDGGAASFTSAVIGSATTRPAAMLVSGPASVFTTSGDLTVGTGAGTGVLTLADGGSIAVGGTFTLADNAGATGVLNIGGGEGAAAAAVGLFGPGALNLGSTTSRINFNHTDPAYAFATLLSGTGSLNQTAGTTILSGANGYSGVTNVTGGTLLINGDQSAATGLTTVGAAGTLGGTGIIGGGVDLAGTLAAGSNGVGTLTINGDLNLASSAHLAFELGQAYTVGGPLNDLVNVGGNLVLDGTVDVATSTGGSFDVGIYRILNYTGSLTNNGLVIGSQPAGADTFVQTSVAGQVNLVNIGGLTLNFWDGAAGPKFDGAIAGGNGVWQAHSGNDNWTELSGALNAGFSDGAIAIFTANAGTVTVDNSQGAVTASGMQFATNGYAITGDAVTLTGTQAVIRVGDGTAAGASYTATIASALTGASQLVKTDLGTLVLTGANNYAGGTRIEGGTLQIGNGGSITGDVVNNAALAVNRTGTLALDGAISGSGTLTQSGGGTLILNGVNSYAGGTTITGSSILQISSDANLGATTGLLALQGGTLRAGASFTSNRAITLGSGTSNRIDVQGFDVTLGGVIGNGAGNMTGNFLDKLGTGTLTLTGVNSYSNRTLIAAGTLALSGAGTIGAGNLIVGAGTVFDISQANTGARVIQLNSGAAGTIALGAKVLTLGATLSFSDWSGSIADGGIAGGTGGSVVIQAPSGAVRFYTAQSYSGGTTVNGGTLALIGDGALYAGGAVAVNTGAAFDISGVTGPGTVIGDLSGAGAIALGGNVLSFGTANSTSFAGTISGSGGLVKSGGGTITFSGANSYTGTTSVTGGTLLVNGNQSAATGFTSIGSGATLGGSGILGGDVLIADGGTLAPGNSPGTLTINGGLTLSTGSTLAYEFGAANAVGSPLNDLVNVGGNLVLDGTINVAVSAGGAFDIGLYRIANYGGALTDNGLVIGTIPAGAELSVQTAIAGQVNLVNTGSAVLNFWDGAAGPKFDGVIAGGSGVWQATGADNWTDVSGAVNAAFDNGAVAIFAGTAGTVTIDNSQGAVTAAGLQFAATGSYVIQGGAMTLTGPQSVIRVGDGSAAGNGFIADIQSVIAGNTQLVKTDIGRLILGGTNIYTGGTAINGGVLQIASDANLGAASGGLSFNGGTLNTTTNISSARAVALAGQGVFSTDAGTTLTLTGAITGTGNLGKTGTGTLALGGTGSFTGGIQVAQGTLLVNGNYAAATGTTSIAAGVTLGGTGTLGGNVTLNGTLTPGAGGAGTLTIGGNLSIAQGATLGYEFGSANVAGGTLNDLVNVGGNLVLDGTINASQTAGGLFSAGVYRVFNYGGTLTDNGLTLGALPAGSNVAVQTSIAGQVNLVNFAGLTLNFWDGAAGPKNNGAINGGTGTWQGSTGNDNWADASGAVNAPYSNGAFAVFGGTAGTVTVDNGLGQVAASGMQFTVGGYTVAGGAILLTGAQAVIRVGDGSTAGAGYTATINAALTGASQLVKTDAGTLVLGGTNSYTGGTLITGGTVQIVSDANLGAASGGVTLDGGTLATNATLASARNLVLQGAGTVSTATGTSFTLSGLLSGAGNLTKAGAGTLVLGGTSTGYAGTTRVAAGTLAVTGALGGTVNVDAAGRLEGTGTVGVVTNAGTIAPGLSGVGTLTLTGNYTGANGTLEIEAELGGDGARADRLVVGGATAGTTLVKVTNLGGTGAPTVEGIKIVDVAGASNGVFTLDGDYVFEGAPALIAGAYGYRLYQNGVSTPTDGDWYLRSSLLSPVAPPATPLYQPGVPVYEAYGQTLATLNTIGTMQERVGNRRWSAGSDGTSGIWGRMESARSRPNAVQSTSLSGVNVDSWTVELGVDRTVSTRSDGSTLVVGLLGGYGEARANIASPFGNGSIKTQGYSAGATLSWFGPEGFYVDSRAQFTWFDSKLKSTVLGKLADSNNGTGQAYSVEVGKRSPLSGSLSVTPQIQMAYSTVGFDRFTDPNGATISSRLGDSLKTRWGISLDRQDARSHIYGVVNLSYEWLDGTVTEVSGTPIARSNERLWSELGLGGSVAVGRVTLFSELSANTAIHDFAKSYSLKGVGGLRLAF</sequence>
<dbReference type="PANTHER" id="PTHR35037">
    <property type="entry name" value="C-TERMINAL REGION OF AIDA-LIKE PROTEIN"/>
    <property type="match status" value="1"/>
</dbReference>
<dbReference type="EMBL" id="JACHLN010000002">
    <property type="protein sequence ID" value="MBB4839230.1"/>
    <property type="molecule type" value="Genomic_DNA"/>
</dbReference>
<feature type="domain" description="Autotransporter" evidence="3">
    <location>
        <begin position="3359"/>
        <end position="3630"/>
    </location>
</feature>
<evidence type="ECO:0000256" key="2">
    <source>
        <dbReference type="SAM" id="SignalP"/>
    </source>
</evidence>
<evidence type="ECO:0000313" key="5">
    <source>
        <dbReference type="Proteomes" id="UP000575241"/>
    </source>
</evidence>
<evidence type="ECO:0000313" key="4">
    <source>
        <dbReference type="EMBL" id="MBB4839230.1"/>
    </source>
</evidence>
<dbReference type="InterPro" id="IPR006311">
    <property type="entry name" value="TAT_signal"/>
</dbReference>
<dbReference type="InterPro" id="IPR013425">
    <property type="entry name" value="Autotrns_rpt"/>
</dbReference>
<gene>
    <name evidence="4" type="ORF">HNP52_002299</name>
</gene>
<comment type="caution">
    <text evidence="4">The sequence shown here is derived from an EMBL/GenBank/DDBJ whole genome shotgun (WGS) entry which is preliminary data.</text>
</comment>
<dbReference type="InterPro" id="IPR051551">
    <property type="entry name" value="Autotransporter_adhesion"/>
</dbReference>
<reference evidence="4 5" key="1">
    <citation type="submission" date="2020-08" db="EMBL/GenBank/DDBJ databases">
        <title>Functional genomics of gut bacteria from endangered species of beetles.</title>
        <authorList>
            <person name="Carlos-Shanley C."/>
        </authorList>
    </citation>
    <scope>NUCLEOTIDE SEQUENCE [LARGE SCALE GENOMIC DNA]</scope>
    <source>
        <strain evidence="4 5">S00224</strain>
    </source>
</reference>
<dbReference type="Pfam" id="PF18883">
    <property type="entry name" value="AC_1"/>
    <property type="match status" value="1"/>
</dbReference>
<dbReference type="PANTHER" id="PTHR35037:SF3">
    <property type="entry name" value="C-TERMINAL REGION OF AIDA-LIKE PROTEIN"/>
    <property type="match status" value="1"/>
</dbReference>
<proteinExistence type="predicted"/>
<dbReference type="Pfam" id="PF12951">
    <property type="entry name" value="PATR"/>
    <property type="match status" value="16"/>
</dbReference>
<evidence type="ECO:0000259" key="3">
    <source>
        <dbReference type="PROSITE" id="PS51208"/>
    </source>
</evidence>
<feature type="signal peptide" evidence="2">
    <location>
        <begin position="1"/>
        <end position="43"/>
    </location>
</feature>
<keyword evidence="5" id="KW-1185">Reference proteome</keyword>
<dbReference type="InterPro" id="IPR012332">
    <property type="entry name" value="Autotransporter_pectin_lyase_C"/>
</dbReference>
<dbReference type="CDD" id="cd01344">
    <property type="entry name" value="PL2_Passenger_AT"/>
    <property type="match status" value="1"/>
</dbReference>
<dbReference type="Proteomes" id="UP000575241">
    <property type="component" value="Unassembled WGS sequence"/>
</dbReference>
<protein>
    <submittedName>
        <fullName evidence="4">Fibronectin-binding autotransporter adhesin</fullName>
    </submittedName>
</protein>
<dbReference type="NCBIfam" id="TIGR01414">
    <property type="entry name" value="autotrans_barl"/>
    <property type="match status" value="1"/>
</dbReference>
<organism evidence="4 5">
    <name type="scientific">Sphingomonas kyeonggiensis</name>
    <dbReference type="NCBI Taxonomy" id="1268553"/>
    <lineage>
        <taxon>Bacteria</taxon>
        <taxon>Pseudomonadati</taxon>
        <taxon>Pseudomonadota</taxon>
        <taxon>Alphaproteobacteria</taxon>
        <taxon>Sphingomonadales</taxon>
        <taxon>Sphingomonadaceae</taxon>
        <taxon>Sphingomonas</taxon>
    </lineage>
</organism>